<keyword evidence="4" id="KW-0808">Transferase</keyword>
<dbReference type="Gene3D" id="3.30.565.10">
    <property type="entry name" value="Histidine kinase-like ATPase, C-terminal domain"/>
    <property type="match status" value="1"/>
</dbReference>
<dbReference type="InterPro" id="IPR036097">
    <property type="entry name" value="HisK_dim/P_sf"/>
</dbReference>
<dbReference type="InterPro" id="IPR003594">
    <property type="entry name" value="HATPase_dom"/>
</dbReference>
<keyword evidence="10" id="KW-1185">Reference proteome</keyword>
<dbReference type="InterPro" id="IPR004358">
    <property type="entry name" value="Sig_transdc_His_kin-like_C"/>
</dbReference>
<dbReference type="Proteomes" id="UP001292913">
    <property type="component" value="Unassembled WGS sequence"/>
</dbReference>
<evidence type="ECO:0000256" key="7">
    <source>
        <dbReference type="SAM" id="Phobius"/>
    </source>
</evidence>
<dbReference type="SUPFAM" id="SSF48452">
    <property type="entry name" value="TPR-like"/>
    <property type="match status" value="1"/>
</dbReference>
<evidence type="ECO:0000313" key="9">
    <source>
        <dbReference type="EMBL" id="MDY7258296.1"/>
    </source>
</evidence>
<gene>
    <name evidence="9" type="ORF">QHG74_11275</name>
</gene>
<dbReference type="RefSeq" id="WP_322019536.1">
    <property type="nucleotide sequence ID" value="NZ_JARZAK010000006.1"/>
</dbReference>
<dbReference type="EC" id="2.7.13.3" evidence="2"/>
<name>A0ABU5HQU0_9BACE</name>
<dbReference type="PANTHER" id="PTHR43711:SF26">
    <property type="entry name" value="SENSOR HISTIDINE KINASE RCSC"/>
    <property type="match status" value="1"/>
</dbReference>
<dbReference type="InterPro" id="IPR036890">
    <property type="entry name" value="HATPase_C_sf"/>
</dbReference>
<evidence type="ECO:0000256" key="1">
    <source>
        <dbReference type="ARBA" id="ARBA00000085"/>
    </source>
</evidence>
<evidence type="ECO:0000256" key="5">
    <source>
        <dbReference type="ARBA" id="ARBA00022777"/>
    </source>
</evidence>
<keyword evidence="6" id="KW-0902">Two-component regulatory system</keyword>
<dbReference type="Pfam" id="PF02518">
    <property type="entry name" value="HATPase_c"/>
    <property type="match status" value="1"/>
</dbReference>
<dbReference type="PRINTS" id="PR00344">
    <property type="entry name" value="BCTRLSENSOR"/>
</dbReference>
<comment type="caution">
    <text evidence="9">The sequence shown here is derived from an EMBL/GenBank/DDBJ whole genome shotgun (WGS) entry which is preliminary data.</text>
</comment>
<dbReference type="CDD" id="cd00075">
    <property type="entry name" value="HATPase"/>
    <property type="match status" value="1"/>
</dbReference>
<dbReference type="Gene3D" id="1.10.287.130">
    <property type="match status" value="1"/>
</dbReference>
<dbReference type="GO" id="GO:0016301">
    <property type="term" value="F:kinase activity"/>
    <property type="evidence" value="ECO:0007669"/>
    <property type="project" value="UniProtKB-KW"/>
</dbReference>
<dbReference type="PROSITE" id="PS50109">
    <property type="entry name" value="HIS_KIN"/>
    <property type="match status" value="1"/>
</dbReference>
<organism evidence="9 10">
    <name type="scientific">Bacteroides vicugnae</name>
    <dbReference type="NCBI Taxonomy" id="3037989"/>
    <lineage>
        <taxon>Bacteria</taxon>
        <taxon>Pseudomonadati</taxon>
        <taxon>Bacteroidota</taxon>
        <taxon>Bacteroidia</taxon>
        <taxon>Bacteroidales</taxon>
        <taxon>Bacteroidaceae</taxon>
        <taxon>Bacteroides</taxon>
    </lineage>
</organism>
<evidence type="ECO:0000256" key="6">
    <source>
        <dbReference type="ARBA" id="ARBA00023012"/>
    </source>
</evidence>
<dbReference type="SUPFAM" id="SSF55874">
    <property type="entry name" value="ATPase domain of HSP90 chaperone/DNA topoisomerase II/histidine kinase"/>
    <property type="match status" value="1"/>
</dbReference>
<dbReference type="SMART" id="SM00387">
    <property type="entry name" value="HATPase_c"/>
    <property type="match status" value="1"/>
</dbReference>
<dbReference type="InterPro" id="IPR011990">
    <property type="entry name" value="TPR-like_helical_dom_sf"/>
</dbReference>
<comment type="catalytic activity">
    <reaction evidence="1">
        <text>ATP + protein L-histidine = ADP + protein N-phospho-L-histidine.</text>
        <dbReference type="EC" id="2.7.13.3"/>
    </reaction>
</comment>
<dbReference type="InterPro" id="IPR003661">
    <property type="entry name" value="HisK_dim/P_dom"/>
</dbReference>
<dbReference type="InterPro" id="IPR050736">
    <property type="entry name" value="Sensor_HK_Regulatory"/>
</dbReference>
<feature type="domain" description="Histidine kinase" evidence="8">
    <location>
        <begin position="454"/>
        <end position="667"/>
    </location>
</feature>
<keyword evidence="3" id="KW-0597">Phosphoprotein</keyword>
<dbReference type="EMBL" id="JARZAK010000006">
    <property type="protein sequence ID" value="MDY7258296.1"/>
    <property type="molecule type" value="Genomic_DNA"/>
</dbReference>
<evidence type="ECO:0000256" key="3">
    <source>
        <dbReference type="ARBA" id="ARBA00022553"/>
    </source>
</evidence>
<keyword evidence="7" id="KW-0812">Transmembrane</keyword>
<reference evidence="9 10" key="1">
    <citation type="submission" date="2023-04" db="EMBL/GenBank/DDBJ databases">
        <title>Bacteroides pacosi sp. nov., isolated from the fecal material of an alpaca.</title>
        <authorList>
            <person name="Miller S."/>
            <person name="Hendry M."/>
            <person name="King J."/>
            <person name="Sankaranarayanan K."/>
            <person name="Lawson P.A."/>
        </authorList>
    </citation>
    <scope>NUCLEOTIDE SEQUENCE [LARGE SCALE GENOMIC DNA]</scope>
    <source>
        <strain evidence="9 10">A2-P53</strain>
    </source>
</reference>
<accession>A0ABU5HQU0</accession>
<dbReference type="SUPFAM" id="SSF47384">
    <property type="entry name" value="Homodimeric domain of signal transducing histidine kinase"/>
    <property type="match status" value="1"/>
</dbReference>
<evidence type="ECO:0000313" key="10">
    <source>
        <dbReference type="Proteomes" id="UP001292913"/>
    </source>
</evidence>
<keyword evidence="7" id="KW-1133">Transmembrane helix</keyword>
<keyword evidence="7" id="KW-0472">Membrane</keyword>
<evidence type="ECO:0000259" key="8">
    <source>
        <dbReference type="PROSITE" id="PS50109"/>
    </source>
</evidence>
<protein>
    <recommendedName>
        <fullName evidence="2">histidine kinase</fullName>
        <ecNumber evidence="2">2.7.13.3</ecNumber>
    </recommendedName>
</protein>
<dbReference type="InterPro" id="IPR005467">
    <property type="entry name" value="His_kinase_dom"/>
</dbReference>
<sequence length="673" mass="77868">MKQSFGVFLLVVCYYTSAMALTINKDSLIRVAKATTDQSQKAHIYRDLADFYSKKPEEVYYLKLLYQLGKETKNKKIVLDALTDLASSHTAKMDFDSAFYCINAIKKEVDAQTENKHLSYLRMKLFDARINKGKEEAKDALDYELDLFKSADKDNIYIRIERAYISGASLIEFKNYQEANVHLEQAYQLANKLSDRDDMRYRIATLWLYANNLRDQGRMGECMEALESVVELYKKNYEDNYQGKRIYYNVDCNYLQCYASLLMLAATLPKEKLQHYIDEIKKIGTTVTDPRDRYSYLLAMNNYYLFIQDYPSSLAIINEQIGIVRTLMPKYLPFKFKLQSDIYEEMGDYQNALEKHKIYVHLKDSFASQERQEQLNTLQVEYEVDKLKYEKSNLESRNKRMLLITLSIILLLTITACIYLYYNWKKEKLMKMKLFILHQKAGESERMKAEFINSMCHEIRTPLNSIVGFSEIILDEDCDDESKAEFRELIKTNAGVLTSLVDDMLVVANLDSSRELLPCEVVNVSDICREEFGKFEQRNRKPVKYVLNVPEEEVVCSTNAKHLSIVLENLLSNACKFTEEGCITLELLKSDSPDGIRIQISDTGCGIPLDKQEVVFERFSKLDSFTQGNGIGLFLCKIIISRLMGSIEIDSSYTGGTRFVIFLPAIEELKTES</sequence>
<dbReference type="CDD" id="cd00082">
    <property type="entry name" value="HisKA"/>
    <property type="match status" value="1"/>
</dbReference>
<dbReference type="PANTHER" id="PTHR43711">
    <property type="entry name" value="TWO-COMPONENT HISTIDINE KINASE"/>
    <property type="match status" value="1"/>
</dbReference>
<evidence type="ECO:0000256" key="4">
    <source>
        <dbReference type="ARBA" id="ARBA00022679"/>
    </source>
</evidence>
<proteinExistence type="predicted"/>
<feature type="transmembrane region" description="Helical" evidence="7">
    <location>
        <begin position="401"/>
        <end position="422"/>
    </location>
</feature>
<keyword evidence="5 9" id="KW-0418">Kinase</keyword>
<dbReference type="SMART" id="SM00388">
    <property type="entry name" value="HisKA"/>
    <property type="match status" value="1"/>
</dbReference>
<evidence type="ECO:0000256" key="2">
    <source>
        <dbReference type="ARBA" id="ARBA00012438"/>
    </source>
</evidence>
<dbReference type="Pfam" id="PF00512">
    <property type="entry name" value="HisKA"/>
    <property type="match status" value="1"/>
</dbReference>